<reference evidence="6 7" key="1">
    <citation type="submission" date="2020-10" db="EMBL/GenBank/DDBJ databases">
        <title>The Coptis chinensis genome and diversification of protoberbering-type alkaloids.</title>
        <authorList>
            <person name="Wang B."/>
            <person name="Shu S."/>
            <person name="Song C."/>
            <person name="Liu Y."/>
        </authorList>
    </citation>
    <scope>NUCLEOTIDE SEQUENCE [LARGE SCALE GENOMIC DNA]</scope>
    <source>
        <strain evidence="6">HL-2020</strain>
        <tissue evidence="6">Leaf</tissue>
    </source>
</reference>
<dbReference type="Gene3D" id="3.30.40.10">
    <property type="entry name" value="Zinc/RING finger domain, C3HC4 (zinc finger)"/>
    <property type="match status" value="1"/>
</dbReference>
<dbReference type="AlphaFoldDB" id="A0A835H0C2"/>
<dbReference type="SUPFAM" id="SSF57850">
    <property type="entry name" value="RING/U-box"/>
    <property type="match status" value="1"/>
</dbReference>
<dbReference type="OrthoDB" id="21204at2759"/>
<evidence type="ECO:0000256" key="4">
    <source>
        <dbReference type="PROSITE-ProRule" id="PRU00175"/>
    </source>
</evidence>
<dbReference type="GO" id="GO:0061630">
    <property type="term" value="F:ubiquitin protein ligase activity"/>
    <property type="evidence" value="ECO:0007669"/>
    <property type="project" value="TreeGrafter"/>
</dbReference>
<sequence>MEQIIIAALSTLTPNQFSDLTQSLSSDFRLQHHRHCSLLLSPTRFSHTLYFLNSLTLHQKASLIARYFLTTLKKLTFVWDCTQHTPTTTTTVHGPMRLRDFDAVLLLMLLCEVSQHNSDALEISSTKWIDVLKHYTLNNMFTLWGIGASSATILSKYIDIATGCWRFLDATGCGANMEREVSTSAAAVISLPSVEVCGGGMSTSECVICMEEMNQGRDVCQLPCQHTFHWLCVLPWLKKRNTCPCCRFQLPTDDVFGEIERLWGILAKKGRGNLCDF</sequence>
<dbReference type="Proteomes" id="UP000631114">
    <property type="component" value="Unassembled WGS sequence"/>
</dbReference>
<evidence type="ECO:0000256" key="2">
    <source>
        <dbReference type="ARBA" id="ARBA00022771"/>
    </source>
</evidence>
<evidence type="ECO:0000259" key="5">
    <source>
        <dbReference type="PROSITE" id="PS50089"/>
    </source>
</evidence>
<keyword evidence="1" id="KW-0479">Metal-binding</keyword>
<dbReference type="InterPro" id="IPR001841">
    <property type="entry name" value="Znf_RING"/>
</dbReference>
<name>A0A835H0C2_9MAGN</name>
<evidence type="ECO:0000256" key="3">
    <source>
        <dbReference type="ARBA" id="ARBA00022833"/>
    </source>
</evidence>
<proteinExistence type="predicted"/>
<keyword evidence="2 4" id="KW-0863">Zinc-finger</keyword>
<comment type="caution">
    <text evidence="6">The sequence shown here is derived from an EMBL/GenBank/DDBJ whole genome shotgun (WGS) entry which is preliminary data.</text>
</comment>
<dbReference type="PROSITE" id="PS50089">
    <property type="entry name" value="ZF_RING_2"/>
    <property type="match status" value="1"/>
</dbReference>
<dbReference type="InterPro" id="IPR013083">
    <property type="entry name" value="Znf_RING/FYVE/PHD"/>
</dbReference>
<dbReference type="PANTHER" id="PTHR15710">
    <property type="entry name" value="E3 UBIQUITIN-PROTEIN LIGASE PRAJA"/>
    <property type="match status" value="1"/>
</dbReference>
<dbReference type="Pfam" id="PF13639">
    <property type="entry name" value="zf-RING_2"/>
    <property type="match status" value="1"/>
</dbReference>
<dbReference type="EMBL" id="JADFTS010000008">
    <property type="protein sequence ID" value="KAF9590881.1"/>
    <property type="molecule type" value="Genomic_DNA"/>
</dbReference>
<dbReference type="SMART" id="SM00184">
    <property type="entry name" value="RING"/>
    <property type="match status" value="1"/>
</dbReference>
<organism evidence="6 7">
    <name type="scientific">Coptis chinensis</name>
    <dbReference type="NCBI Taxonomy" id="261450"/>
    <lineage>
        <taxon>Eukaryota</taxon>
        <taxon>Viridiplantae</taxon>
        <taxon>Streptophyta</taxon>
        <taxon>Embryophyta</taxon>
        <taxon>Tracheophyta</taxon>
        <taxon>Spermatophyta</taxon>
        <taxon>Magnoliopsida</taxon>
        <taxon>Ranunculales</taxon>
        <taxon>Ranunculaceae</taxon>
        <taxon>Coptidoideae</taxon>
        <taxon>Coptis</taxon>
    </lineage>
</organism>
<dbReference type="GO" id="GO:0016567">
    <property type="term" value="P:protein ubiquitination"/>
    <property type="evidence" value="ECO:0007669"/>
    <property type="project" value="TreeGrafter"/>
</dbReference>
<dbReference type="CDD" id="cd16454">
    <property type="entry name" value="RING-H2_PA-TM-RING"/>
    <property type="match status" value="1"/>
</dbReference>
<feature type="domain" description="RING-type" evidence="5">
    <location>
        <begin position="206"/>
        <end position="247"/>
    </location>
</feature>
<evidence type="ECO:0000313" key="6">
    <source>
        <dbReference type="EMBL" id="KAF9590881.1"/>
    </source>
</evidence>
<keyword evidence="7" id="KW-1185">Reference proteome</keyword>
<protein>
    <recommendedName>
        <fullName evidence="5">RING-type domain-containing protein</fullName>
    </recommendedName>
</protein>
<dbReference type="GO" id="GO:0008270">
    <property type="term" value="F:zinc ion binding"/>
    <property type="evidence" value="ECO:0007669"/>
    <property type="project" value="UniProtKB-KW"/>
</dbReference>
<keyword evidence="3" id="KW-0862">Zinc</keyword>
<dbReference type="GO" id="GO:0005737">
    <property type="term" value="C:cytoplasm"/>
    <property type="evidence" value="ECO:0007669"/>
    <property type="project" value="TreeGrafter"/>
</dbReference>
<evidence type="ECO:0000256" key="1">
    <source>
        <dbReference type="ARBA" id="ARBA00022723"/>
    </source>
</evidence>
<evidence type="ECO:0000313" key="7">
    <source>
        <dbReference type="Proteomes" id="UP000631114"/>
    </source>
</evidence>
<dbReference type="PANTHER" id="PTHR15710:SF67">
    <property type="entry name" value="E3 UBIQUITIN-PROTEIN LIGASE SGR9, AMYLOPLASTIC"/>
    <property type="match status" value="1"/>
</dbReference>
<gene>
    <name evidence="6" type="ORF">IFM89_000137</name>
</gene>
<accession>A0A835H0C2</accession>